<dbReference type="Proteomes" id="UP001283361">
    <property type="component" value="Unassembled WGS sequence"/>
</dbReference>
<evidence type="ECO:0000313" key="1">
    <source>
        <dbReference type="EMBL" id="KAK3715912.1"/>
    </source>
</evidence>
<evidence type="ECO:0000313" key="2">
    <source>
        <dbReference type="Proteomes" id="UP001283361"/>
    </source>
</evidence>
<gene>
    <name evidence="1" type="ORF">RRG08_043927</name>
</gene>
<accession>A0AAE0XV35</accession>
<dbReference type="AlphaFoldDB" id="A0AAE0XV35"/>
<dbReference type="EMBL" id="JAWDGP010007489">
    <property type="protein sequence ID" value="KAK3715912.1"/>
    <property type="molecule type" value="Genomic_DNA"/>
</dbReference>
<name>A0AAE0XV35_9GAST</name>
<reference evidence="1" key="1">
    <citation type="journal article" date="2023" name="G3 (Bethesda)">
        <title>A reference genome for the long-term kleptoplast-retaining sea slug Elysia crispata morphotype clarki.</title>
        <authorList>
            <person name="Eastman K.E."/>
            <person name="Pendleton A.L."/>
            <person name="Shaikh M.A."/>
            <person name="Suttiyut T."/>
            <person name="Ogas R."/>
            <person name="Tomko P."/>
            <person name="Gavelis G."/>
            <person name="Widhalm J.R."/>
            <person name="Wisecaver J.H."/>
        </authorList>
    </citation>
    <scope>NUCLEOTIDE SEQUENCE</scope>
    <source>
        <strain evidence="1">ECLA1</strain>
    </source>
</reference>
<proteinExistence type="predicted"/>
<sequence length="124" mass="14132">MICQRTKGPVINISREDAIYTRQYLYTDQSHFGAKRIQNTESLASRIMTSGQWSVVEQRSREALNTRGLNDKKWVGFILSSLKSDDNRGNRRVSSQIMSINSITTGRENGSGYGIMDNRLGWRV</sequence>
<comment type="caution">
    <text evidence="1">The sequence shown here is derived from an EMBL/GenBank/DDBJ whole genome shotgun (WGS) entry which is preliminary data.</text>
</comment>
<protein>
    <submittedName>
        <fullName evidence="1">Uncharacterized protein</fullName>
    </submittedName>
</protein>
<organism evidence="1 2">
    <name type="scientific">Elysia crispata</name>
    <name type="common">lettuce slug</name>
    <dbReference type="NCBI Taxonomy" id="231223"/>
    <lineage>
        <taxon>Eukaryota</taxon>
        <taxon>Metazoa</taxon>
        <taxon>Spiralia</taxon>
        <taxon>Lophotrochozoa</taxon>
        <taxon>Mollusca</taxon>
        <taxon>Gastropoda</taxon>
        <taxon>Heterobranchia</taxon>
        <taxon>Euthyneura</taxon>
        <taxon>Panpulmonata</taxon>
        <taxon>Sacoglossa</taxon>
        <taxon>Placobranchoidea</taxon>
        <taxon>Plakobranchidae</taxon>
        <taxon>Elysia</taxon>
    </lineage>
</organism>
<keyword evidence="2" id="KW-1185">Reference proteome</keyword>